<keyword evidence="3" id="KW-0732">Signal</keyword>
<dbReference type="Pfam" id="PF00561">
    <property type="entry name" value="Abhydrolase_1"/>
    <property type="match status" value="1"/>
</dbReference>
<dbReference type="PANTHER" id="PTHR22946">
    <property type="entry name" value="DIENELACTONE HYDROLASE DOMAIN-CONTAINING PROTEIN-RELATED"/>
    <property type="match status" value="1"/>
</dbReference>
<evidence type="ECO:0000313" key="6">
    <source>
        <dbReference type="Proteomes" id="UP000230821"/>
    </source>
</evidence>
<dbReference type="InterPro" id="IPR050261">
    <property type="entry name" value="FrsA_esterase"/>
</dbReference>
<name>A0A2G6K646_9BACT</name>
<dbReference type="InterPro" id="IPR000073">
    <property type="entry name" value="AB_hydrolase_1"/>
</dbReference>
<comment type="similarity">
    <text evidence="2">Belongs to the AB hydrolase superfamily. FUS2 hydrolase family.</text>
</comment>
<evidence type="ECO:0000256" key="3">
    <source>
        <dbReference type="SAM" id="SignalP"/>
    </source>
</evidence>
<accession>A0A2G6K646</accession>
<gene>
    <name evidence="5" type="ORF">CSA56_19125</name>
</gene>
<evidence type="ECO:0000256" key="1">
    <source>
        <dbReference type="ARBA" id="ARBA00022801"/>
    </source>
</evidence>
<dbReference type="SUPFAM" id="SSF53474">
    <property type="entry name" value="alpha/beta-Hydrolases"/>
    <property type="match status" value="1"/>
</dbReference>
<dbReference type="EMBL" id="PDSK01000175">
    <property type="protein sequence ID" value="PIE31177.1"/>
    <property type="molecule type" value="Genomic_DNA"/>
</dbReference>
<proteinExistence type="inferred from homology"/>
<keyword evidence="1" id="KW-0378">Hydrolase</keyword>
<evidence type="ECO:0000259" key="4">
    <source>
        <dbReference type="Pfam" id="PF00561"/>
    </source>
</evidence>
<dbReference type="Proteomes" id="UP000230821">
    <property type="component" value="Unassembled WGS sequence"/>
</dbReference>
<evidence type="ECO:0000256" key="2">
    <source>
        <dbReference type="ARBA" id="ARBA00038115"/>
    </source>
</evidence>
<evidence type="ECO:0000313" key="5">
    <source>
        <dbReference type="EMBL" id="PIE31177.1"/>
    </source>
</evidence>
<feature type="signal peptide" evidence="3">
    <location>
        <begin position="1"/>
        <end position="27"/>
    </location>
</feature>
<dbReference type="PANTHER" id="PTHR22946:SF9">
    <property type="entry name" value="POLYKETIDE TRANSFERASE AF380"/>
    <property type="match status" value="1"/>
</dbReference>
<comment type="caution">
    <text evidence="5">The sequence shown here is derived from an EMBL/GenBank/DDBJ whole genome shotgun (WGS) entry which is preliminary data.</text>
</comment>
<organism evidence="5 6">
    <name type="scientific">candidate division KSB3 bacterium</name>
    <dbReference type="NCBI Taxonomy" id="2044937"/>
    <lineage>
        <taxon>Bacteria</taxon>
        <taxon>candidate division KSB3</taxon>
    </lineage>
</organism>
<feature type="chain" id="PRO_5013862378" description="AB hydrolase-1 domain-containing protein" evidence="3">
    <location>
        <begin position="28"/>
        <end position="259"/>
    </location>
</feature>
<sequence>MKTSPHHCLCLFILFLAYFPVPSRLSAQDLELSMQEISYPAKDGVTISASWVVPKNENSGKEAAKFPVIILLHDYGLNRRDWGIMIPDFVQQGFGVLVPDLRGHGQSRDTGASSPPSIEEILKTGVVDVEAALKWIKFQKKADAKRVALVGVGVGGDITYLCSGVLKKKIRTSVVISPSDTLVSGGEFINFNAQGILFLASLTSRGGLGMIAAETLEKFTKDPKKLLPYTGDAHGFALFYKHPQIKRAILDWLSFLKHA</sequence>
<dbReference type="InterPro" id="IPR029058">
    <property type="entry name" value="AB_hydrolase_fold"/>
</dbReference>
<dbReference type="AlphaFoldDB" id="A0A2G6K646"/>
<feature type="domain" description="AB hydrolase-1" evidence="4">
    <location>
        <begin position="67"/>
        <end position="179"/>
    </location>
</feature>
<reference evidence="5 6" key="1">
    <citation type="submission" date="2017-10" db="EMBL/GenBank/DDBJ databases">
        <title>Novel microbial diversity and functional potential in the marine mammal oral microbiome.</title>
        <authorList>
            <person name="Dudek N.K."/>
            <person name="Sun C.L."/>
            <person name="Burstein D."/>
            <person name="Kantor R.S."/>
            <person name="Aliaga Goltsman D.S."/>
            <person name="Bik E.M."/>
            <person name="Thomas B.C."/>
            <person name="Banfield J.F."/>
            <person name="Relman D.A."/>
        </authorList>
    </citation>
    <scope>NUCLEOTIDE SEQUENCE [LARGE SCALE GENOMIC DNA]</scope>
    <source>
        <strain evidence="5">DOLJORAL78_47_16</strain>
    </source>
</reference>
<dbReference type="GO" id="GO:0052689">
    <property type="term" value="F:carboxylic ester hydrolase activity"/>
    <property type="evidence" value="ECO:0007669"/>
    <property type="project" value="UniProtKB-ARBA"/>
</dbReference>
<protein>
    <recommendedName>
        <fullName evidence="4">AB hydrolase-1 domain-containing protein</fullName>
    </recommendedName>
</protein>
<dbReference type="Gene3D" id="3.40.50.1820">
    <property type="entry name" value="alpha/beta hydrolase"/>
    <property type="match status" value="1"/>
</dbReference>